<dbReference type="GO" id="GO:0003677">
    <property type="term" value="F:DNA binding"/>
    <property type="evidence" value="ECO:0007669"/>
    <property type="project" value="InterPro"/>
</dbReference>
<dbReference type="AlphaFoldDB" id="A0A0F9FRI7"/>
<proteinExistence type="predicted"/>
<feature type="domain" description="Nuclease associated modular" evidence="1">
    <location>
        <begin position="25"/>
        <end position="41"/>
    </location>
</feature>
<feature type="domain" description="Nuclease associated modular" evidence="1">
    <location>
        <begin position="42"/>
        <end position="58"/>
    </location>
</feature>
<protein>
    <recommendedName>
        <fullName evidence="1">Nuclease associated modular domain-containing protein</fullName>
    </recommendedName>
</protein>
<evidence type="ECO:0000313" key="2">
    <source>
        <dbReference type="EMBL" id="KKL89139.1"/>
    </source>
</evidence>
<dbReference type="Pfam" id="PF07460">
    <property type="entry name" value="NUMOD3"/>
    <property type="match status" value="1"/>
</dbReference>
<dbReference type="InterPro" id="IPR003611">
    <property type="entry name" value="NUMOD3"/>
</dbReference>
<accession>A0A0F9FRI7</accession>
<sequence>MSGNYKRTKEYNKKMSIACQCRFKNGWIFSKEHRKKISESNRRRIYTLEMREKMSEAHKGNIHSEETKRKMSVSRKGLIVGEKHYRWNPDREAVRRDLRNDAIYKQWVKLVKDRDNWKCRIANENCNGKVVAHHILSWADYLELRYEINNGITLCQAHHPLKRAEEKRLVFELQELVSVSS</sequence>
<dbReference type="EMBL" id="LAZR01020371">
    <property type="protein sequence ID" value="KKL89139.1"/>
    <property type="molecule type" value="Genomic_DNA"/>
</dbReference>
<name>A0A0F9FRI7_9ZZZZ</name>
<dbReference type="SMART" id="SM00496">
    <property type="entry name" value="IENR2"/>
    <property type="match status" value="4"/>
</dbReference>
<comment type="caution">
    <text evidence="2">The sequence shown here is derived from an EMBL/GenBank/DDBJ whole genome shotgun (WGS) entry which is preliminary data.</text>
</comment>
<organism evidence="2">
    <name type="scientific">marine sediment metagenome</name>
    <dbReference type="NCBI Taxonomy" id="412755"/>
    <lineage>
        <taxon>unclassified sequences</taxon>
        <taxon>metagenomes</taxon>
        <taxon>ecological metagenomes</taxon>
    </lineage>
</organism>
<gene>
    <name evidence="2" type="ORF">LCGC14_1917680</name>
</gene>
<evidence type="ECO:0000259" key="1">
    <source>
        <dbReference type="SMART" id="SM00496"/>
    </source>
</evidence>
<feature type="domain" description="Nuclease associated modular" evidence="1">
    <location>
        <begin position="59"/>
        <end position="75"/>
    </location>
</feature>
<feature type="domain" description="Nuclease associated modular" evidence="1">
    <location>
        <begin position="3"/>
        <end position="19"/>
    </location>
</feature>
<reference evidence="2" key="1">
    <citation type="journal article" date="2015" name="Nature">
        <title>Complex archaea that bridge the gap between prokaryotes and eukaryotes.</title>
        <authorList>
            <person name="Spang A."/>
            <person name="Saw J.H."/>
            <person name="Jorgensen S.L."/>
            <person name="Zaremba-Niedzwiedzka K."/>
            <person name="Martijn J."/>
            <person name="Lind A.E."/>
            <person name="van Eijk R."/>
            <person name="Schleper C."/>
            <person name="Guy L."/>
            <person name="Ettema T.J."/>
        </authorList>
    </citation>
    <scope>NUCLEOTIDE SEQUENCE</scope>
</reference>